<comment type="similarity">
    <text evidence="1">Belongs to the UPF0311 family.</text>
</comment>
<evidence type="ECO:0000256" key="1">
    <source>
        <dbReference type="HAMAP-Rule" id="MF_00775"/>
    </source>
</evidence>
<protein>
    <recommendedName>
        <fullName evidence="1">UPF0311 protein QC825_05285</fullName>
    </recommendedName>
</protein>
<proteinExistence type="inferred from homology"/>
<dbReference type="PANTHER" id="PTHR37315:SF1">
    <property type="entry name" value="UPF0311 PROTEIN BLR7842"/>
    <property type="match status" value="1"/>
</dbReference>
<keyword evidence="3" id="KW-1185">Reference proteome</keyword>
<dbReference type="EMBL" id="JARWAO010000002">
    <property type="protein sequence ID" value="MDR5895482.1"/>
    <property type="molecule type" value="Genomic_DNA"/>
</dbReference>
<evidence type="ECO:0000313" key="2">
    <source>
        <dbReference type="EMBL" id="MDR5895482.1"/>
    </source>
</evidence>
<dbReference type="InterPro" id="IPR020915">
    <property type="entry name" value="UPF0311"/>
</dbReference>
<comment type="caution">
    <text evidence="2">The sequence shown here is derived from an EMBL/GenBank/DDBJ whole genome shotgun (WGS) entry which is preliminary data.</text>
</comment>
<reference evidence="2 3" key="1">
    <citation type="submission" date="2023-04" db="EMBL/GenBank/DDBJ databases">
        <title>A long-awaited taxogenomic arrangement of the family Halomonadaceae.</title>
        <authorList>
            <person name="De La Haba R."/>
            <person name="Chuvochina M."/>
            <person name="Wittouck S."/>
            <person name="Arahal D.R."/>
            <person name="Sanchez-Porro C."/>
            <person name="Hugenholtz P."/>
            <person name="Ventosa A."/>
        </authorList>
    </citation>
    <scope>NUCLEOTIDE SEQUENCE [LARGE SCALE GENOMIC DNA]</scope>
    <source>
        <strain evidence="2 3">DSM 22428</strain>
    </source>
</reference>
<sequence length="155" mass="17120">MSPTLEFSFRIAITVDAPTIVSSDPARGKRQLIPILGGEVSGALEGHVLPGGVDSQFIQPDGLCRLSARYALATKDGTVYIENNGIRRLPSAFTANLFGDDMGFFKHVPVEDIYFKATPTFEVDDPRLHWLTESVFICDAKRTPDTVNLDMYRVL</sequence>
<dbReference type="PANTHER" id="PTHR37315">
    <property type="entry name" value="UPF0311 PROTEIN BLR7842"/>
    <property type="match status" value="1"/>
</dbReference>
<dbReference type="Proteomes" id="UP001269375">
    <property type="component" value="Unassembled WGS sequence"/>
</dbReference>
<dbReference type="Gene3D" id="2.40.160.20">
    <property type="match status" value="1"/>
</dbReference>
<dbReference type="HAMAP" id="MF_00775">
    <property type="entry name" value="UPF0311"/>
    <property type="match status" value="1"/>
</dbReference>
<evidence type="ECO:0000313" key="3">
    <source>
        <dbReference type="Proteomes" id="UP001269375"/>
    </source>
</evidence>
<dbReference type="RefSeq" id="WP_251591437.1">
    <property type="nucleotide sequence ID" value="NZ_JAMLJI010000001.1"/>
</dbReference>
<dbReference type="Pfam" id="PF11578">
    <property type="entry name" value="DUF3237"/>
    <property type="match status" value="1"/>
</dbReference>
<organism evidence="2 3">
    <name type="scientific">Larsenimonas suaedae</name>
    <dbReference type="NCBI Taxonomy" id="1851019"/>
    <lineage>
        <taxon>Bacteria</taxon>
        <taxon>Pseudomonadati</taxon>
        <taxon>Pseudomonadota</taxon>
        <taxon>Gammaproteobacteria</taxon>
        <taxon>Oceanospirillales</taxon>
        <taxon>Halomonadaceae</taxon>
        <taxon>Larsenimonas</taxon>
    </lineage>
</organism>
<accession>A0ABU1GVM2</accession>
<name>A0ABU1GVM2_9GAMM</name>
<gene>
    <name evidence="2" type="ORF">QC825_05285</name>
</gene>